<keyword evidence="6" id="KW-1133">Transmembrane helix</keyword>
<dbReference type="GO" id="GO:0016747">
    <property type="term" value="F:acyltransferase activity, transferring groups other than amino-acyl groups"/>
    <property type="evidence" value="ECO:0007669"/>
    <property type="project" value="InterPro"/>
</dbReference>
<dbReference type="NCBIfam" id="TIGR02208">
    <property type="entry name" value="lipid_A_msbB"/>
    <property type="match status" value="1"/>
</dbReference>
<dbReference type="GO" id="GO:0005886">
    <property type="term" value="C:plasma membrane"/>
    <property type="evidence" value="ECO:0007669"/>
    <property type="project" value="UniProtKB-SubCell"/>
</dbReference>
<dbReference type="HOGENOM" id="CLU_049421_1_0_6"/>
<keyword evidence="2 6" id="KW-0997">Cell inner membrane</keyword>
<dbReference type="PIRSF" id="PIRSF026649">
    <property type="entry name" value="MsbB"/>
    <property type="match status" value="1"/>
</dbReference>
<dbReference type="EMBL" id="GL379589">
    <property type="protein sequence ID" value="EFL92501.1"/>
    <property type="molecule type" value="Genomic_DNA"/>
</dbReference>
<dbReference type="NCBIfam" id="NF006507">
    <property type="entry name" value="PRK08943.1"/>
    <property type="match status" value="1"/>
</dbReference>
<evidence type="ECO:0000256" key="6">
    <source>
        <dbReference type="HAMAP-Rule" id="MF_01944"/>
    </source>
</evidence>
<comment type="similarity">
    <text evidence="6">Belongs to the LpxL/LpxM/LpxP family. LpxM subfamily.</text>
</comment>
<keyword evidence="4 6" id="KW-0472">Membrane</keyword>
<gene>
    <name evidence="6 7" type="primary">lpxM</name>
    <name evidence="7" type="ORF">REG_0286</name>
</gene>
<dbReference type="UniPathway" id="UPA00030"/>
<dbReference type="STRING" id="663321.REG_0286"/>
<evidence type="ECO:0000256" key="3">
    <source>
        <dbReference type="ARBA" id="ARBA00022679"/>
    </source>
</evidence>
<dbReference type="GO" id="GO:0009103">
    <property type="term" value="P:lipopolysaccharide biosynthetic process"/>
    <property type="evidence" value="ECO:0007669"/>
    <property type="project" value="UniProtKB-UniRule"/>
</dbReference>
<evidence type="ECO:0000256" key="1">
    <source>
        <dbReference type="ARBA" id="ARBA00022475"/>
    </source>
</evidence>
<dbReference type="RefSeq" id="WP_006704219.1">
    <property type="nucleotide sequence ID" value="NZ_CAWLGB010000001.1"/>
</dbReference>
<evidence type="ECO:0000256" key="2">
    <source>
        <dbReference type="ARBA" id="ARBA00022519"/>
    </source>
</evidence>
<protein>
    <recommendedName>
        <fullName evidence="6">Lipid A biosynthesis acyltransferase</fullName>
        <ecNumber evidence="6">2.3.1.243</ecNumber>
    </recommendedName>
    <alternativeName>
        <fullName evidence="6">Kdo(2)-lauroyl-lipid IV(A) acyltransferase</fullName>
    </alternativeName>
</protein>
<evidence type="ECO:0000256" key="4">
    <source>
        <dbReference type="ARBA" id="ARBA00023136"/>
    </source>
</evidence>
<keyword evidence="6" id="KW-0448">Lipopolysaccharide biosynthesis</keyword>
<comment type="catalytic activity">
    <reaction evidence="6">
        <text>an alpha-Kdo-(2-&gt;4)-alpha-Kdo-(2-&gt;6)-(acyl)-lipid IVA + a fatty acyl-[ACP] = an alpha-Kdo-(2-&gt;4)-alpha-Kdo-(2-&gt;6)-lipid A + holo-[ACP]</text>
        <dbReference type="Rhea" id="RHEA:69400"/>
        <dbReference type="Rhea" id="RHEA-COMP:9685"/>
        <dbReference type="Rhea" id="RHEA-COMP:14125"/>
        <dbReference type="ChEBI" id="CHEBI:64479"/>
        <dbReference type="ChEBI" id="CHEBI:138651"/>
        <dbReference type="ChEBI" id="CHEBI:176430"/>
        <dbReference type="ChEBI" id="CHEBI:176431"/>
        <dbReference type="EC" id="2.3.1.243"/>
    </reaction>
</comment>
<keyword evidence="6" id="KW-0812">Transmembrane</keyword>
<dbReference type="PANTHER" id="PTHR30606:SF4">
    <property type="entry name" value="LIPID A BIOSYNTHESIS MYRISTOYLTRANSFERASE"/>
    <property type="match status" value="1"/>
</dbReference>
<organism evidence="7 8">
    <name type="scientific">Candidatus Regiella insecticola LSR1</name>
    <dbReference type="NCBI Taxonomy" id="663321"/>
    <lineage>
        <taxon>Bacteria</taxon>
        <taxon>Pseudomonadati</taxon>
        <taxon>Pseudomonadota</taxon>
        <taxon>Gammaproteobacteria</taxon>
        <taxon>Enterobacterales</taxon>
        <taxon>Enterobacteriaceae</taxon>
        <taxon>aphid secondary symbionts</taxon>
        <taxon>Candidatus Regiella</taxon>
    </lineage>
</organism>
<dbReference type="InterPro" id="IPR011921">
    <property type="entry name" value="Lipid_A_MsbB"/>
</dbReference>
<dbReference type="UniPathway" id="UPA00360">
    <property type="reaction ID" value="UER00486"/>
</dbReference>
<dbReference type="InterPro" id="IPR004960">
    <property type="entry name" value="LipA_acyltrans"/>
</dbReference>
<dbReference type="CDD" id="cd07984">
    <property type="entry name" value="LPLAT_LABLAT-like"/>
    <property type="match status" value="1"/>
</dbReference>
<comment type="subcellular location">
    <subcellularLocation>
        <location evidence="6">Cell inner membrane</location>
        <topology evidence="6">Single-pass membrane protein</topology>
    </subcellularLocation>
</comment>
<dbReference type="eggNOG" id="COG1560">
    <property type="taxonomic scope" value="Bacteria"/>
</dbReference>
<proteinExistence type="inferred from homology"/>
<sequence length="320" mass="37726">MHQEKNKNEGFIPRFQKSFLYPRYWLIWFSIMLLIVSAYIPARIRDPFWASLGRLVGKFAKGARRRARINLCYCMPQLDEKKREKLIDDMFAAAAQPMVMLAELYLRGTKSLCSRVHWHGREIWDDVQKQERNIILLVPHGWMIDIPFMLLAAEGKPVAGMFHHQRNSLIDYLWNRTRLRFGGRIHSREEGIKPFISSVRQGFWGGYLPDEDYGTDQSEFVDFFATYKATLPTLGRLMKICNAAIVPMFSVYDYNKHRFDIYIRPPMDDLTGADDAYVARRVNEEIETLITPNPEHYAWILKFIKTRKHGEIQPYLRKDL</sequence>
<keyword evidence="5 6" id="KW-0012">Acyltransferase</keyword>
<dbReference type="AlphaFoldDB" id="E0WQU1"/>
<accession>E0WQU1</accession>
<dbReference type="GO" id="GO:0009276">
    <property type="term" value="C:Gram-negative-bacterium-type cell wall"/>
    <property type="evidence" value="ECO:0007669"/>
    <property type="project" value="InterPro"/>
</dbReference>
<evidence type="ECO:0000313" key="8">
    <source>
        <dbReference type="Proteomes" id="UP000005726"/>
    </source>
</evidence>
<comment type="pathway">
    <text evidence="6">Bacterial outer membrane biogenesis; lipopolysaccharide biosynthesis.</text>
</comment>
<feature type="short sequence motif" description="HXXXXD motif" evidence="6">
    <location>
        <begin position="140"/>
        <end position="145"/>
    </location>
</feature>
<reference evidence="7" key="1">
    <citation type="journal article" date="2009" name="Environ. Microbiol.">
        <title>Dynamics of genome evolution in facultative symbionts of aphids.</title>
        <authorList>
            <person name="Degnan P.H."/>
            <person name="Leonardo T.E."/>
            <person name="Cass B.N."/>
            <person name="Hurwitz B."/>
            <person name="Stern D."/>
            <person name="Gibbs R.A."/>
            <person name="Richards S."/>
            <person name="Moran N.A."/>
        </authorList>
    </citation>
    <scope>NUCLEOTIDE SEQUENCE [LARGE SCALE GENOMIC DNA]</scope>
    <source>
        <strain evidence="7">LSR1</strain>
    </source>
</reference>
<dbReference type="Pfam" id="PF03279">
    <property type="entry name" value="Lip_A_acyltrans"/>
    <property type="match status" value="1"/>
</dbReference>
<keyword evidence="3 6" id="KW-0808">Transferase</keyword>
<feature type="transmembrane region" description="Helical" evidence="6">
    <location>
        <begin position="21"/>
        <end position="40"/>
    </location>
</feature>
<evidence type="ECO:0000256" key="5">
    <source>
        <dbReference type="ARBA" id="ARBA00023315"/>
    </source>
</evidence>
<evidence type="ECO:0000313" key="7">
    <source>
        <dbReference type="EMBL" id="EFL92501.1"/>
    </source>
</evidence>
<name>E0WQU1_9ENTR</name>
<comment type="pathway">
    <text evidence="6">Glycolipid biosynthesis; KDO(2)-lipid A biosynthesis; KDO(2)-lipid A from CMP-3-deoxy-D-manno-octulosonate and lipid IV(A): step 4/4.</text>
</comment>
<dbReference type="HAMAP" id="MF_01944">
    <property type="entry name" value="Lipid_A_LpxM"/>
    <property type="match status" value="1"/>
</dbReference>
<dbReference type="Proteomes" id="UP000005726">
    <property type="component" value="Unassembled WGS sequence"/>
</dbReference>
<keyword evidence="1 6" id="KW-1003">Cell membrane</keyword>
<keyword evidence="8" id="KW-1185">Reference proteome</keyword>
<dbReference type="GO" id="GO:0036104">
    <property type="term" value="P:Kdo2-lipid A biosynthetic process"/>
    <property type="evidence" value="ECO:0007669"/>
    <property type="project" value="UniProtKB-UniRule"/>
</dbReference>
<comment type="function">
    <text evidence="6">Catalyzes the transfer of an acyl chain from an acyl-[acyl-carrier-protein] (ACP) to a Kdo(2)-(acyl)-lipid IV(A) to form a Kdo(2)-lipid A.</text>
</comment>
<dbReference type="EC" id="2.3.1.243" evidence="6"/>
<dbReference type="PANTHER" id="PTHR30606">
    <property type="entry name" value="LIPID A BIOSYNTHESIS LAUROYL ACYLTRANSFERASE"/>
    <property type="match status" value="1"/>
</dbReference>